<accession>A0A9P9IZY2</accession>
<dbReference type="CDD" id="cd17483">
    <property type="entry name" value="MFS_Atg22_like"/>
    <property type="match status" value="1"/>
</dbReference>
<dbReference type="InterPro" id="IPR050495">
    <property type="entry name" value="ATG22/LtaA_families"/>
</dbReference>
<dbReference type="InterPro" id="IPR044738">
    <property type="entry name" value="Atg22"/>
</dbReference>
<sequence>MVPRVPEQPPAHSLRPDLHRDASASSKLSVPSSSQSNEADDEQSISEDLSTMDDSSSPPNYEGEDTRLTSDKELSGFYMYGWAAEVFVVCGIGSFIPVTLEQLARENGVLLSDGITPCKSTFKASRPSIWSTPNSDRDKQCVIHFLGAEINTASFAMYTFSISVLIQALLIISMSGAADHGRFRKTFLLWFAFIGSVATMMFLPIVPSVYLLGALLAIIANTCFGASFVLLNSFLPLLVRNHPTVRYSNISSESSFLGEEDLNHSHSTNSSLIRHEAHYANEAAPTESILDSVTDATTALLPRTRDAPDLTVPNPRASPTPSPELALSTKISSYGIAIGYIAALLVQTLSILVVIVFHNSNFGLRFVLFLIGAWWFIFTIPAAMWLRPRPGPPLYIGPQTSNFRMTLAYFTYSWKSLGRTVKHARLLKDVLLFLAAWFLLSDSIATVSGTAVLFAKTNLQMGYAMLALINVIATVSGIIGAFSWARISIYLQLRPSQTILACIVLFELIPLYGLLGYIPAIQRWGYFGLQQPWEMYPLGAVYGFVLGGLSSYCRSLFGELIPPGFEAAFYALYAITDKGSSIFGPAIVGAITDAYGDIRPAFWFLAVLIGLPFPIMMLVNVERGKAEGIALAKELEELSKPHEEQRSFLSQDLIDDLEEHEHRR</sequence>
<keyword evidence="4 10" id="KW-0926">Vacuole</keyword>
<feature type="transmembrane region" description="Helical" evidence="10">
    <location>
        <begin position="155"/>
        <end position="175"/>
    </location>
</feature>
<dbReference type="PANTHER" id="PTHR23519:SF1">
    <property type="entry name" value="AUTOPHAGY-RELATED PROTEIN 22"/>
    <property type="match status" value="1"/>
</dbReference>
<feature type="transmembrane region" description="Helical" evidence="10">
    <location>
        <begin position="430"/>
        <end position="455"/>
    </location>
</feature>
<evidence type="ECO:0000313" key="13">
    <source>
        <dbReference type="Proteomes" id="UP000700596"/>
    </source>
</evidence>
<evidence type="ECO:0000256" key="7">
    <source>
        <dbReference type="ARBA" id="ARBA00022989"/>
    </source>
</evidence>
<keyword evidence="3 10" id="KW-0813">Transport</keyword>
<evidence type="ECO:0000256" key="3">
    <source>
        <dbReference type="ARBA" id="ARBA00022448"/>
    </source>
</evidence>
<feature type="transmembrane region" description="Helical" evidence="10">
    <location>
        <begin position="600"/>
        <end position="619"/>
    </location>
</feature>
<feature type="transmembrane region" description="Helical" evidence="10">
    <location>
        <begin position="363"/>
        <end position="386"/>
    </location>
</feature>
<evidence type="ECO:0000313" key="12">
    <source>
        <dbReference type="EMBL" id="KAH7138331.1"/>
    </source>
</evidence>
<dbReference type="GO" id="GO:0005774">
    <property type="term" value="C:vacuolar membrane"/>
    <property type="evidence" value="ECO:0007669"/>
    <property type="project" value="UniProtKB-SubCell"/>
</dbReference>
<evidence type="ECO:0000256" key="11">
    <source>
        <dbReference type="SAM" id="MobiDB-lite"/>
    </source>
</evidence>
<dbReference type="GO" id="GO:0032974">
    <property type="term" value="P:amino acid transmembrane export from vacuole"/>
    <property type="evidence" value="ECO:0007669"/>
    <property type="project" value="InterPro"/>
</dbReference>
<dbReference type="InterPro" id="IPR024671">
    <property type="entry name" value="Atg22-like"/>
</dbReference>
<dbReference type="OrthoDB" id="192733at2759"/>
<feature type="transmembrane region" description="Helical" evidence="10">
    <location>
        <begin position="187"/>
        <end position="206"/>
    </location>
</feature>
<dbReference type="Proteomes" id="UP000700596">
    <property type="component" value="Unassembled WGS sequence"/>
</dbReference>
<evidence type="ECO:0000256" key="8">
    <source>
        <dbReference type="ARBA" id="ARBA00023006"/>
    </source>
</evidence>
<keyword evidence="5 10" id="KW-0812">Transmembrane</keyword>
<feature type="transmembrane region" description="Helical" evidence="10">
    <location>
        <begin position="212"/>
        <end position="239"/>
    </location>
</feature>
<comment type="similarity">
    <text evidence="2 10">Belongs to the ATG22 family.</text>
</comment>
<feature type="compositionally biased region" description="Polar residues" evidence="11">
    <location>
        <begin position="46"/>
        <end position="59"/>
    </location>
</feature>
<evidence type="ECO:0000256" key="6">
    <source>
        <dbReference type="ARBA" id="ARBA00022970"/>
    </source>
</evidence>
<dbReference type="Pfam" id="PF11700">
    <property type="entry name" value="ATG22"/>
    <property type="match status" value="1"/>
</dbReference>
<feature type="transmembrane region" description="Helical" evidence="10">
    <location>
        <begin position="569"/>
        <end position="588"/>
    </location>
</feature>
<feature type="transmembrane region" description="Helical" evidence="10">
    <location>
        <begin position="499"/>
        <end position="518"/>
    </location>
</feature>
<comment type="function">
    <text evidence="10">Vacuolar effluxer which mediate the efflux of amino acids resulting from autophagic degradation. The release of autophagic amino acids allows the maintenance of protein synthesis and viability during nitrogen starvation.</text>
</comment>
<dbReference type="EMBL" id="JAGMWT010000001">
    <property type="protein sequence ID" value="KAH7138331.1"/>
    <property type="molecule type" value="Genomic_DNA"/>
</dbReference>
<dbReference type="InterPro" id="IPR036259">
    <property type="entry name" value="MFS_trans_sf"/>
</dbReference>
<evidence type="ECO:0000256" key="9">
    <source>
        <dbReference type="ARBA" id="ARBA00023136"/>
    </source>
</evidence>
<dbReference type="GO" id="GO:0006914">
    <property type="term" value="P:autophagy"/>
    <property type="evidence" value="ECO:0007669"/>
    <property type="project" value="UniProtKB-KW"/>
</dbReference>
<dbReference type="PANTHER" id="PTHR23519">
    <property type="entry name" value="AUTOPHAGY-RELATED PROTEIN 22"/>
    <property type="match status" value="1"/>
</dbReference>
<dbReference type="SUPFAM" id="SSF103473">
    <property type="entry name" value="MFS general substrate transporter"/>
    <property type="match status" value="1"/>
</dbReference>
<name>A0A9P9IZY2_9PLEO</name>
<keyword evidence="8 10" id="KW-0072">Autophagy</keyword>
<feature type="transmembrane region" description="Helical" evidence="10">
    <location>
        <begin position="461"/>
        <end position="487"/>
    </location>
</feature>
<evidence type="ECO:0000256" key="5">
    <source>
        <dbReference type="ARBA" id="ARBA00022692"/>
    </source>
</evidence>
<feature type="region of interest" description="Disordered" evidence="11">
    <location>
        <begin position="305"/>
        <end position="324"/>
    </location>
</feature>
<gene>
    <name evidence="12" type="ORF">B0J11DRAFT_514132</name>
</gene>
<keyword evidence="9 10" id="KW-0472">Membrane</keyword>
<comment type="caution">
    <text evidence="12">The sequence shown here is derived from an EMBL/GenBank/DDBJ whole genome shotgun (WGS) entry which is preliminary data.</text>
</comment>
<evidence type="ECO:0000256" key="1">
    <source>
        <dbReference type="ARBA" id="ARBA00004128"/>
    </source>
</evidence>
<feature type="transmembrane region" description="Helical" evidence="10">
    <location>
        <begin position="538"/>
        <end position="557"/>
    </location>
</feature>
<comment type="subcellular location">
    <subcellularLocation>
        <location evidence="1 10">Vacuole membrane</location>
        <topology evidence="1 10">Multi-pass membrane protein</topology>
    </subcellularLocation>
</comment>
<evidence type="ECO:0000256" key="10">
    <source>
        <dbReference type="RuleBase" id="RU363073"/>
    </source>
</evidence>
<evidence type="ECO:0000256" key="2">
    <source>
        <dbReference type="ARBA" id="ARBA00006978"/>
    </source>
</evidence>
<feature type="transmembrane region" description="Helical" evidence="10">
    <location>
        <begin position="77"/>
        <end position="100"/>
    </location>
</feature>
<keyword evidence="7 10" id="KW-1133">Transmembrane helix</keyword>
<evidence type="ECO:0000256" key="4">
    <source>
        <dbReference type="ARBA" id="ARBA00022554"/>
    </source>
</evidence>
<feature type="transmembrane region" description="Helical" evidence="10">
    <location>
        <begin position="334"/>
        <end position="357"/>
    </location>
</feature>
<keyword evidence="6 10" id="KW-0029">Amino-acid transport</keyword>
<feature type="region of interest" description="Disordered" evidence="11">
    <location>
        <begin position="1"/>
        <end position="68"/>
    </location>
</feature>
<dbReference type="AlphaFoldDB" id="A0A9P9IZY2"/>
<feature type="compositionally biased region" description="Low complexity" evidence="11">
    <location>
        <begin position="23"/>
        <end position="36"/>
    </location>
</feature>
<organism evidence="12 13">
    <name type="scientific">Dendryphion nanum</name>
    <dbReference type="NCBI Taxonomy" id="256645"/>
    <lineage>
        <taxon>Eukaryota</taxon>
        <taxon>Fungi</taxon>
        <taxon>Dikarya</taxon>
        <taxon>Ascomycota</taxon>
        <taxon>Pezizomycotina</taxon>
        <taxon>Dothideomycetes</taxon>
        <taxon>Pleosporomycetidae</taxon>
        <taxon>Pleosporales</taxon>
        <taxon>Torulaceae</taxon>
        <taxon>Dendryphion</taxon>
    </lineage>
</organism>
<proteinExistence type="inferred from homology"/>
<keyword evidence="13" id="KW-1185">Reference proteome</keyword>
<protein>
    <recommendedName>
        <fullName evidence="10">Autophagy-related protein</fullName>
    </recommendedName>
</protein>
<reference evidence="12" key="1">
    <citation type="journal article" date="2021" name="Nat. Commun.">
        <title>Genetic determinants of endophytism in the Arabidopsis root mycobiome.</title>
        <authorList>
            <person name="Mesny F."/>
            <person name="Miyauchi S."/>
            <person name="Thiergart T."/>
            <person name="Pickel B."/>
            <person name="Atanasova L."/>
            <person name="Karlsson M."/>
            <person name="Huettel B."/>
            <person name="Barry K.W."/>
            <person name="Haridas S."/>
            <person name="Chen C."/>
            <person name="Bauer D."/>
            <person name="Andreopoulos W."/>
            <person name="Pangilinan J."/>
            <person name="LaButti K."/>
            <person name="Riley R."/>
            <person name="Lipzen A."/>
            <person name="Clum A."/>
            <person name="Drula E."/>
            <person name="Henrissat B."/>
            <person name="Kohler A."/>
            <person name="Grigoriev I.V."/>
            <person name="Martin F.M."/>
            <person name="Hacquard S."/>
        </authorList>
    </citation>
    <scope>NUCLEOTIDE SEQUENCE</scope>
    <source>
        <strain evidence="12">MPI-CAGE-CH-0243</strain>
    </source>
</reference>
<feature type="region of interest" description="Disordered" evidence="11">
    <location>
        <begin position="639"/>
        <end position="664"/>
    </location>
</feature>
<dbReference type="Gene3D" id="1.20.1250.20">
    <property type="entry name" value="MFS general substrate transporter like domains"/>
    <property type="match status" value="1"/>
</dbReference>